<organism evidence="2 3">
    <name type="scientific">Candidatus Thiodiazotropha taylori</name>
    <dbReference type="NCBI Taxonomy" id="2792791"/>
    <lineage>
        <taxon>Bacteria</taxon>
        <taxon>Pseudomonadati</taxon>
        <taxon>Pseudomonadota</taxon>
        <taxon>Gammaproteobacteria</taxon>
        <taxon>Chromatiales</taxon>
        <taxon>Sedimenticolaceae</taxon>
        <taxon>Candidatus Thiodiazotropha</taxon>
    </lineage>
</organism>
<dbReference type="EMBL" id="JAEPCR010000034">
    <property type="protein sequence ID" value="MCG7978166.1"/>
    <property type="molecule type" value="Genomic_DNA"/>
</dbReference>
<protein>
    <submittedName>
        <fullName evidence="2">Uncharacterized protein</fullName>
    </submittedName>
</protein>
<gene>
    <name evidence="2" type="ORF">JAY77_08460</name>
</gene>
<dbReference type="AlphaFoldDB" id="A0A9E4NJ33"/>
<comment type="caution">
    <text evidence="2">The sequence shown here is derived from an EMBL/GenBank/DDBJ whole genome shotgun (WGS) entry which is preliminary data.</text>
</comment>
<name>A0A9E4NJ33_9GAMM</name>
<keyword evidence="1" id="KW-1133">Transmembrane helix</keyword>
<proteinExistence type="predicted"/>
<sequence>MDNIKEDKLFRCGPGIFTKGLGLVEPEQLVITRNELKISAKSINTPFCHLAKLPYYITIVAFPVVLAAINCIVYFYMILNPLRETFKATMNAPGPSIYIPIIFLGVGLVIIIFSLIIGLKKIQQWLTKDTMFSLSNDAIDTIRIKFLSHNKSYDTTIMLHLPSSANATVNINFKGVHKLQLLKSILKLETLTKKKNLTVYTRVSQ</sequence>
<keyword evidence="1" id="KW-0812">Transmembrane</keyword>
<feature type="transmembrane region" description="Helical" evidence="1">
    <location>
        <begin position="97"/>
        <end position="119"/>
    </location>
</feature>
<accession>A0A9E4NJ33</accession>
<evidence type="ECO:0000256" key="1">
    <source>
        <dbReference type="SAM" id="Phobius"/>
    </source>
</evidence>
<feature type="transmembrane region" description="Helical" evidence="1">
    <location>
        <begin position="53"/>
        <end position="77"/>
    </location>
</feature>
<evidence type="ECO:0000313" key="2">
    <source>
        <dbReference type="EMBL" id="MCG7978166.1"/>
    </source>
</evidence>
<evidence type="ECO:0000313" key="3">
    <source>
        <dbReference type="Proteomes" id="UP000886674"/>
    </source>
</evidence>
<keyword evidence="1" id="KW-0472">Membrane</keyword>
<dbReference type="Proteomes" id="UP000886674">
    <property type="component" value="Unassembled WGS sequence"/>
</dbReference>
<reference evidence="2" key="1">
    <citation type="journal article" date="2021" name="Proc. Natl. Acad. Sci. U.S.A.">
        <title>Global biogeography of chemosynthetic symbionts reveals both localized and globally distributed symbiont groups. .</title>
        <authorList>
            <person name="Osvatic J.T."/>
            <person name="Wilkins L.G.E."/>
            <person name="Leibrecht L."/>
            <person name="Leray M."/>
            <person name="Zauner S."/>
            <person name="Polzin J."/>
            <person name="Camacho Y."/>
            <person name="Gros O."/>
            <person name="van Gils J.A."/>
            <person name="Eisen J.A."/>
            <person name="Petersen J.M."/>
            <person name="Yuen B."/>
        </authorList>
    </citation>
    <scope>NUCLEOTIDE SEQUENCE</scope>
    <source>
        <strain evidence="2">MAGclacostrist055</strain>
    </source>
</reference>